<proteinExistence type="predicted"/>
<accession>A0A0A9FGC1</accession>
<protein>
    <submittedName>
        <fullName evidence="1">Gst16</fullName>
    </submittedName>
</protein>
<evidence type="ECO:0000313" key="1">
    <source>
        <dbReference type="EMBL" id="JAE09136.1"/>
    </source>
</evidence>
<organism evidence="1">
    <name type="scientific">Arundo donax</name>
    <name type="common">Giant reed</name>
    <name type="synonym">Donax arundinaceus</name>
    <dbReference type="NCBI Taxonomy" id="35708"/>
    <lineage>
        <taxon>Eukaryota</taxon>
        <taxon>Viridiplantae</taxon>
        <taxon>Streptophyta</taxon>
        <taxon>Embryophyta</taxon>
        <taxon>Tracheophyta</taxon>
        <taxon>Spermatophyta</taxon>
        <taxon>Magnoliopsida</taxon>
        <taxon>Liliopsida</taxon>
        <taxon>Poales</taxon>
        <taxon>Poaceae</taxon>
        <taxon>PACMAD clade</taxon>
        <taxon>Arundinoideae</taxon>
        <taxon>Arundineae</taxon>
        <taxon>Arundo</taxon>
    </lineage>
</organism>
<reference evidence="1" key="1">
    <citation type="submission" date="2014-09" db="EMBL/GenBank/DDBJ databases">
        <authorList>
            <person name="Magalhaes I.L.F."/>
            <person name="Oliveira U."/>
            <person name="Santos F.R."/>
            <person name="Vidigal T.H.D.A."/>
            <person name="Brescovit A.D."/>
            <person name="Santos A.J."/>
        </authorList>
    </citation>
    <scope>NUCLEOTIDE SEQUENCE</scope>
    <source>
        <tissue evidence="1">Shoot tissue taken approximately 20 cm above the soil surface</tissue>
    </source>
</reference>
<dbReference type="AlphaFoldDB" id="A0A0A9FGC1"/>
<dbReference type="EMBL" id="GBRH01188760">
    <property type="protein sequence ID" value="JAE09136.1"/>
    <property type="molecule type" value="Transcribed_RNA"/>
</dbReference>
<reference evidence="1" key="2">
    <citation type="journal article" date="2015" name="Data Brief">
        <title>Shoot transcriptome of the giant reed, Arundo donax.</title>
        <authorList>
            <person name="Barrero R.A."/>
            <person name="Guerrero F.D."/>
            <person name="Moolhuijzen P."/>
            <person name="Goolsby J.A."/>
            <person name="Tidwell J."/>
            <person name="Bellgard S.E."/>
            <person name="Bellgard M.I."/>
        </authorList>
    </citation>
    <scope>NUCLEOTIDE SEQUENCE</scope>
    <source>
        <tissue evidence="1">Shoot tissue taken approximately 20 cm above the soil surface</tissue>
    </source>
</reference>
<name>A0A0A9FGC1_ARUDO</name>
<sequence>MLIGLCYIAPDCSRILQKYRSIIEQNWNTPRRLEAEYVLVGGFDGFKLHIFFVQACKHPRHIR</sequence>